<organism evidence="1 2">
    <name type="scientific">Caerostris extrusa</name>
    <name type="common">Bark spider</name>
    <name type="synonym">Caerostris bankana</name>
    <dbReference type="NCBI Taxonomy" id="172846"/>
    <lineage>
        <taxon>Eukaryota</taxon>
        <taxon>Metazoa</taxon>
        <taxon>Ecdysozoa</taxon>
        <taxon>Arthropoda</taxon>
        <taxon>Chelicerata</taxon>
        <taxon>Arachnida</taxon>
        <taxon>Araneae</taxon>
        <taxon>Araneomorphae</taxon>
        <taxon>Entelegynae</taxon>
        <taxon>Araneoidea</taxon>
        <taxon>Araneidae</taxon>
        <taxon>Caerostris</taxon>
    </lineage>
</organism>
<reference evidence="1 2" key="1">
    <citation type="submission" date="2021-06" db="EMBL/GenBank/DDBJ databases">
        <title>Caerostris extrusa draft genome.</title>
        <authorList>
            <person name="Kono N."/>
            <person name="Arakawa K."/>
        </authorList>
    </citation>
    <scope>NUCLEOTIDE SEQUENCE [LARGE SCALE GENOMIC DNA]</scope>
</reference>
<dbReference type="Proteomes" id="UP001054945">
    <property type="component" value="Unassembled WGS sequence"/>
</dbReference>
<keyword evidence="2" id="KW-1185">Reference proteome</keyword>
<dbReference type="AlphaFoldDB" id="A0AAV4Q908"/>
<accession>A0AAV4Q908</accession>
<evidence type="ECO:0000313" key="1">
    <source>
        <dbReference type="EMBL" id="GIY05506.1"/>
    </source>
</evidence>
<sequence>MAQEKTRRRILELVEYGPALREHDRDRKRSIPPPQHAWNGFLQICCSMKSFNLLNHESIEQTRTDNWLVRQRDKMSRSRRNKCHMAEEAVFLSERHSPHFDRRRYGENFT</sequence>
<dbReference type="EMBL" id="BPLR01005854">
    <property type="protein sequence ID" value="GIY05506.1"/>
    <property type="molecule type" value="Genomic_DNA"/>
</dbReference>
<protein>
    <submittedName>
        <fullName evidence="1">Uncharacterized protein</fullName>
    </submittedName>
</protein>
<name>A0AAV4Q908_CAEEX</name>
<evidence type="ECO:0000313" key="2">
    <source>
        <dbReference type="Proteomes" id="UP001054945"/>
    </source>
</evidence>
<proteinExistence type="predicted"/>
<gene>
    <name evidence="1" type="ORF">CEXT_721251</name>
</gene>
<comment type="caution">
    <text evidence="1">The sequence shown here is derived from an EMBL/GenBank/DDBJ whole genome shotgun (WGS) entry which is preliminary data.</text>
</comment>